<proteinExistence type="predicted"/>
<comment type="caution">
    <text evidence="1">The sequence shown here is derived from an EMBL/GenBank/DDBJ whole genome shotgun (WGS) entry which is preliminary data.</text>
</comment>
<accession>A0A1J4KMU5</accession>
<dbReference type="RefSeq" id="XP_068364158.1">
    <property type="nucleotide sequence ID" value="XM_068500776.1"/>
</dbReference>
<evidence type="ECO:0000313" key="1">
    <source>
        <dbReference type="EMBL" id="OHT11022.1"/>
    </source>
</evidence>
<dbReference type="EMBL" id="MLAK01000595">
    <property type="protein sequence ID" value="OHT11022.1"/>
    <property type="molecule type" value="Genomic_DNA"/>
</dbReference>
<keyword evidence="2" id="KW-1185">Reference proteome</keyword>
<protein>
    <submittedName>
        <fullName evidence="1">Uncharacterized protein</fullName>
    </submittedName>
</protein>
<dbReference type="Proteomes" id="UP000179807">
    <property type="component" value="Unassembled WGS sequence"/>
</dbReference>
<gene>
    <name evidence="1" type="ORF">TRFO_19410</name>
</gene>
<sequence length="159" mass="18634">MINLRVLSVYPGDYKLKKKDQLRLKVTVLPSKVTYKHYFKVSEAETLDHIFQIANTQRNARRIKVTLRKKSLIKGNPIIGYHKFKVSLIPKKYAPSFTVDLGSRDKQQQYGVMSNCGKMQCQLYFAGDEINYCKFKSPVRKEAKMSWNENEQPNLLDYY</sequence>
<reference evidence="1" key="1">
    <citation type="submission" date="2016-10" db="EMBL/GenBank/DDBJ databases">
        <authorList>
            <person name="Benchimol M."/>
            <person name="Almeida L.G."/>
            <person name="Vasconcelos A.T."/>
            <person name="Perreira-Neves A."/>
            <person name="Rosa I.A."/>
            <person name="Tasca T."/>
            <person name="Bogo M.R."/>
            <person name="de Souza W."/>
        </authorList>
    </citation>
    <scope>NUCLEOTIDE SEQUENCE [LARGE SCALE GENOMIC DNA]</scope>
    <source>
        <strain evidence="1">K</strain>
    </source>
</reference>
<dbReference type="AlphaFoldDB" id="A0A1J4KMU5"/>
<organism evidence="1 2">
    <name type="scientific">Tritrichomonas foetus</name>
    <dbReference type="NCBI Taxonomy" id="1144522"/>
    <lineage>
        <taxon>Eukaryota</taxon>
        <taxon>Metamonada</taxon>
        <taxon>Parabasalia</taxon>
        <taxon>Tritrichomonadida</taxon>
        <taxon>Tritrichomonadidae</taxon>
        <taxon>Tritrichomonas</taxon>
    </lineage>
</organism>
<name>A0A1J4KMU5_9EUKA</name>
<evidence type="ECO:0000313" key="2">
    <source>
        <dbReference type="Proteomes" id="UP000179807"/>
    </source>
</evidence>
<dbReference type="GeneID" id="94835480"/>
<dbReference type="VEuPathDB" id="TrichDB:TRFO_19410"/>